<dbReference type="Proteomes" id="UP000030634">
    <property type="component" value="Chromosome"/>
</dbReference>
<evidence type="ECO:0000256" key="4">
    <source>
        <dbReference type="ARBA" id="ARBA00022723"/>
    </source>
</evidence>
<feature type="binding site" description="covalent" evidence="8">
    <location>
        <position position="155"/>
    </location>
    <ligand>
        <name>heme c</name>
        <dbReference type="ChEBI" id="CHEBI:61717"/>
        <label>2</label>
    </ligand>
</feature>
<dbReference type="PANTHER" id="PTHR33751:SF9">
    <property type="entry name" value="CYTOCHROME C4"/>
    <property type="match status" value="1"/>
</dbReference>
<dbReference type="GO" id="GO:0009055">
    <property type="term" value="F:electron transfer activity"/>
    <property type="evidence" value="ECO:0007669"/>
    <property type="project" value="InterPro"/>
</dbReference>
<dbReference type="SUPFAM" id="SSF46626">
    <property type="entry name" value="Cytochrome c"/>
    <property type="match status" value="2"/>
</dbReference>
<feature type="binding site" description="axial binding residue" evidence="9">
    <location>
        <position position="61"/>
    </location>
    <ligand>
        <name>heme c</name>
        <dbReference type="ChEBI" id="CHEBI:61717"/>
        <label>1</label>
    </ligand>
    <ligandPart>
        <name>Fe</name>
        <dbReference type="ChEBI" id="CHEBI:18248"/>
    </ligandPart>
</feature>
<evidence type="ECO:0000256" key="2">
    <source>
        <dbReference type="ARBA" id="ARBA00022448"/>
    </source>
</evidence>
<evidence type="ECO:0000256" key="6">
    <source>
        <dbReference type="ARBA" id="ARBA00022982"/>
    </source>
</evidence>
<dbReference type="STRING" id="1182571.QR90_09475"/>
<keyword evidence="6" id="KW-0249">Electron transport</keyword>
<accession>A0A0A7KJ88</accession>
<evidence type="ECO:0000256" key="5">
    <source>
        <dbReference type="ARBA" id="ARBA00022764"/>
    </source>
</evidence>
<evidence type="ECO:0000256" key="9">
    <source>
        <dbReference type="PIRSR" id="PIRSR000005-2"/>
    </source>
</evidence>
<feature type="signal peptide" evidence="10">
    <location>
        <begin position="1"/>
        <end position="26"/>
    </location>
</feature>
<dbReference type="GO" id="GO:0020037">
    <property type="term" value="F:heme binding"/>
    <property type="evidence" value="ECO:0007669"/>
    <property type="project" value="InterPro"/>
</dbReference>
<dbReference type="PIRSF" id="PIRSF000005">
    <property type="entry name" value="Cytochrome_c4"/>
    <property type="match status" value="1"/>
</dbReference>
<dbReference type="PANTHER" id="PTHR33751">
    <property type="entry name" value="CBB3-TYPE CYTOCHROME C OXIDASE SUBUNIT FIXP"/>
    <property type="match status" value="1"/>
</dbReference>
<dbReference type="GO" id="GO:0005506">
    <property type="term" value="F:iron ion binding"/>
    <property type="evidence" value="ECO:0007669"/>
    <property type="project" value="InterPro"/>
</dbReference>
<evidence type="ECO:0000256" key="10">
    <source>
        <dbReference type="SAM" id="SignalP"/>
    </source>
</evidence>
<dbReference type="AlphaFoldDB" id="A0A0A7KJ88"/>
<organism evidence="12 13">
    <name type="scientific">Deinococcus radiopugnans</name>
    <dbReference type="NCBI Taxonomy" id="57497"/>
    <lineage>
        <taxon>Bacteria</taxon>
        <taxon>Thermotogati</taxon>
        <taxon>Deinococcota</taxon>
        <taxon>Deinococci</taxon>
        <taxon>Deinococcales</taxon>
        <taxon>Deinococcaceae</taxon>
        <taxon>Deinococcus</taxon>
    </lineage>
</organism>
<sequence>MQRTVRFSLWLAVPLALFVPAISALAQSGTAAPAKNPLALTFKKPDPAKGKALSQSCQGCHGPNLASTNKAIPGLAGQNPSYTRLQLAAFRAKLRPSQVMWQQAANLSDQDIADIAAYAGGLKPGPAWKVGDEKVRAKGEALFHKGDSGRNIIACAICHGDNGRGNDYLGVASITNLSPEYGLAILKEFKGAPGFGVPHPDAMRIMLRPMTDADLKAVAAYISSMQK</sequence>
<feature type="binding site" description="axial binding residue" evidence="9">
    <location>
        <position position="100"/>
    </location>
    <ligand>
        <name>heme c</name>
        <dbReference type="ChEBI" id="CHEBI:61717"/>
        <label>1</label>
    </ligand>
    <ligandPart>
        <name>Fe</name>
        <dbReference type="ChEBI" id="CHEBI:18248"/>
    </ligandPart>
</feature>
<feature type="binding site" description="covalent" evidence="8">
    <location>
        <position position="60"/>
    </location>
    <ligand>
        <name>heme c</name>
        <dbReference type="ChEBI" id="CHEBI:61717"/>
        <label>1</label>
    </ligand>
</feature>
<dbReference type="EMBL" id="CP010028">
    <property type="protein sequence ID" value="AIZ45279.1"/>
    <property type="molecule type" value="Genomic_DNA"/>
</dbReference>
<feature type="binding site" description="covalent" evidence="8">
    <location>
        <position position="158"/>
    </location>
    <ligand>
        <name>heme c</name>
        <dbReference type="ChEBI" id="CHEBI:61717"/>
        <label>2</label>
    </ligand>
</feature>
<dbReference type="HOGENOM" id="CLU_076280_3_1_0"/>
<keyword evidence="5" id="KW-0574">Periplasm</keyword>
<comment type="PTM">
    <text evidence="8">Binds 2 heme c groups covalently per subunit.</text>
</comment>
<dbReference type="Pfam" id="PF00034">
    <property type="entry name" value="Cytochrom_C"/>
    <property type="match status" value="2"/>
</dbReference>
<feature type="domain" description="Cytochrome c" evidence="11">
    <location>
        <begin position="134"/>
        <end position="226"/>
    </location>
</feature>
<dbReference type="GO" id="GO:0042597">
    <property type="term" value="C:periplasmic space"/>
    <property type="evidence" value="ECO:0007669"/>
    <property type="project" value="UniProtKB-SubCell"/>
</dbReference>
<gene>
    <name evidence="12" type="ORF">QR90_09475</name>
</gene>
<keyword evidence="2" id="KW-0813">Transport</keyword>
<evidence type="ECO:0000313" key="13">
    <source>
        <dbReference type="Proteomes" id="UP000030634"/>
    </source>
</evidence>
<evidence type="ECO:0000313" key="12">
    <source>
        <dbReference type="EMBL" id="AIZ45279.1"/>
    </source>
</evidence>
<feature type="chain" id="PRO_5002029219" evidence="10">
    <location>
        <begin position="27"/>
        <end position="227"/>
    </location>
</feature>
<feature type="binding site" description="axial binding residue" evidence="9">
    <location>
        <position position="159"/>
    </location>
    <ligand>
        <name>heme c</name>
        <dbReference type="ChEBI" id="CHEBI:61717"/>
        <label>2</label>
    </ligand>
    <ligandPart>
        <name>Fe</name>
        <dbReference type="ChEBI" id="CHEBI:18248"/>
    </ligandPart>
</feature>
<name>A0A0A7KJ88_9DEIO</name>
<evidence type="ECO:0000256" key="8">
    <source>
        <dbReference type="PIRSR" id="PIRSR000005-1"/>
    </source>
</evidence>
<evidence type="ECO:0000259" key="11">
    <source>
        <dbReference type="PROSITE" id="PS51007"/>
    </source>
</evidence>
<dbReference type="InterPro" id="IPR024167">
    <property type="entry name" value="Cytochrome_c4-like"/>
</dbReference>
<dbReference type="InterPro" id="IPR050597">
    <property type="entry name" value="Cytochrome_c_Oxidase_Subunit"/>
</dbReference>
<feature type="domain" description="Cytochrome c" evidence="11">
    <location>
        <begin position="45"/>
        <end position="123"/>
    </location>
</feature>
<evidence type="ECO:0000256" key="3">
    <source>
        <dbReference type="ARBA" id="ARBA00022617"/>
    </source>
</evidence>
<reference evidence="13" key="1">
    <citation type="submission" date="2014-11" db="EMBL/GenBank/DDBJ databases">
        <title>Hymenobacter sp. DG25B genome submission.</title>
        <authorList>
            <person name="Jung H.-Y."/>
            <person name="Kim M.K."/>
            <person name="Srinivasan S."/>
            <person name="Lim S."/>
        </authorList>
    </citation>
    <scope>NUCLEOTIDE SEQUENCE [LARGE SCALE GENOMIC DNA]</scope>
    <source>
        <strain evidence="13">DY59</strain>
    </source>
</reference>
<protein>
    <submittedName>
        <fullName evidence="12">Cytochrome C</fullName>
    </submittedName>
</protein>
<evidence type="ECO:0000256" key="1">
    <source>
        <dbReference type="ARBA" id="ARBA00004418"/>
    </source>
</evidence>
<proteinExistence type="predicted"/>
<dbReference type="InterPro" id="IPR009056">
    <property type="entry name" value="Cyt_c-like_dom"/>
</dbReference>
<dbReference type="InterPro" id="IPR036909">
    <property type="entry name" value="Cyt_c-like_dom_sf"/>
</dbReference>
<feature type="binding site" description="covalent" evidence="8">
    <location>
        <position position="57"/>
    </location>
    <ligand>
        <name>heme c</name>
        <dbReference type="ChEBI" id="CHEBI:61717"/>
        <label>1</label>
    </ligand>
</feature>
<keyword evidence="4 9" id="KW-0479">Metal-binding</keyword>
<evidence type="ECO:0000256" key="7">
    <source>
        <dbReference type="ARBA" id="ARBA00023004"/>
    </source>
</evidence>
<feature type="binding site" description="axial binding residue" evidence="9">
    <location>
        <position position="203"/>
    </location>
    <ligand>
        <name>heme c</name>
        <dbReference type="ChEBI" id="CHEBI:61717"/>
        <label>2</label>
    </ligand>
    <ligandPart>
        <name>Fe</name>
        <dbReference type="ChEBI" id="CHEBI:18248"/>
    </ligandPart>
</feature>
<keyword evidence="10" id="KW-0732">Signal</keyword>
<dbReference type="Gene3D" id="1.10.760.10">
    <property type="entry name" value="Cytochrome c-like domain"/>
    <property type="match status" value="2"/>
</dbReference>
<comment type="subcellular location">
    <subcellularLocation>
        <location evidence="1">Periplasm</location>
    </subcellularLocation>
</comment>
<keyword evidence="3 8" id="KW-0349">Heme</keyword>
<keyword evidence="7 9" id="KW-0408">Iron</keyword>
<dbReference type="PROSITE" id="PS51007">
    <property type="entry name" value="CYTC"/>
    <property type="match status" value="2"/>
</dbReference>
<dbReference type="RefSeq" id="WP_039684099.1">
    <property type="nucleotide sequence ID" value="NZ_CP010028.1"/>
</dbReference>
<dbReference type="KEGG" id="dsw:QR90_09475"/>